<dbReference type="STRING" id="675864.SAMN04489747_2581"/>
<dbReference type="Gene3D" id="1.20.5.3310">
    <property type="match status" value="1"/>
</dbReference>
<keyword evidence="4" id="KW-0653">Protein transport</keyword>
<evidence type="ECO:0000313" key="10">
    <source>
        <dbReference type="Proteomes" id="UP000198546"/>
    </source>
</evidence>
<gene>
    <name evidence="9" type="ORF">SAMN04489747_2581</name>
</gene>
<evidence type="ECO:0000313" key="9">
    <source>
        <dbReference type="EMBL" id="SDE12813.1"/>
    </source>
</evidence>
<dbReference type="Pfam" id="PF02416">
    <property type="entry name" value="TatA_B_E"/>
    <property type="match status" value="1"/>
</dbReference>
<evidence type="ECO:0000256" key="1">
    <source>
        <dbReference type="ARBA" id="ARBA00004167"/>
    </source>
</evidence>
<keyword evidence="5" id="KW-1133">Transmembrane helix</keyword>
<reference evidence="9 10" key="1">
    <citation type="submission" date="2016-10" db="EMBL/GenBank/DDBJ databases">
        <authorList>
            <person name="de Groot N.N."/>
        </authorList>
    </citation>
    <scope>NUCLEOTIDE SEQUENCE [LARGE SCALE GENOMIC DNA]</scope>
    <source>
        <strain evidence="9 10">MON 2.2</strain>
    </source>
</reference>
<keyword evidence="7" id="KW-0472">Membrane</keyword>
<organism evidence="9 10">
    <name type="scientific">Auraticoccus monumenti</name>
    <dbReference type="NCBI Taxonomy" id="675864"/>
    <lineage>
        <taxon>Bacteria</taxon>
        <taxon>Bacillati</taxon>
        <taxon>Actinomycetota</taxon>
        <taxon>Actinomycetes</taxon>
        <taxon>Propionibacteriales</taxon>
        <taxon>Propionibacteriaceae</taxon>
        <taxon>Auraticoccus</taxon>
    </lineage>
</organism>
<keyword evidence="6" id="KW-0811">Translocation</keyword>
<protein>
    <submittedName>
        <fullName evidence="9">Sec-independent protein translocase protein TatB</fullName>
    </submittedName>
</protein>
<dbReference type="RefSeq" id="WP_090594118.1">
    <property type="nucleotide sequence ID" value="NZ_LT629688.1"/>
</dbReference>
<keyword evidence="2" id="KW-0813">Transport</keyword>
<evidence type="ECO:0000256" key="8">
    <source>
        <dbReference type="SAM" id="MobiDB-lite"/>
    </source>
</evidence>
<dbReference type="Proteomes" id="UP000198546">
    <property type="component" value="Chromosome i"/>
</dbReference>
<dbReference type="GO" id="GO:0015031">
    <property type="term" value="P:protein transport"/>
    <property type="evidence" value="ECO:0007669"/>
    <property type="project" value="UniProtKB-KW"/>
</dbReference>
<evidence type="ECO:0000256" key="6">
    <source>
        <dbReference type="ARBA" id="ARBA00023010"/>
    </source>
</evidence>
<evidence type="ECO:0000256" key="4">
    <source>
        <dbReference type="ARBA" id="ARBA00022927"/>
    </source>
</evidence>
<name>A0A1G7ADQ5_9ACTN</name>
<evidence type="ECO:0000256" key="2">
    <source>
        <dbReference type="ARBA" id="ARBA00022448"/>
    </source>
</evidence>
<evidence type="ECO:0000256" key="3">
    <source>
        <dbReference type="ARBA" id="ARBA00022692"/>
    </source>
</evidence>
<dbReference type="AlphaFoldDB" id="A0A1G7ADQ5"/>
<dbReference type="InterPro" id="IPR003369">
    <property type="entry name" value="TatA/B/E"/>
</dbReference>
<evidence type="ECO:0000256" key="5">
    <source>
        <dbReference type="ARBA" id="ARBA00022989"/>
    </source>
</evidence>
<sequence length="154" mass="16252">MNLNPAEIIALVILGILLFGPDKLPDLARKAARVLNYVRNIANNAQQSIQSELGPGFEDFDIRDPKGFIRKKIADQMDPITADVKGEIADTKATFADTTEDLKSVQEDLRNANADIRGSITGTGDTAATDPGSAALNGSRVLAGAGAPFDVDAT</sequence>
<keyword evidence="3" id="KW-0812">Transmembrane</keyword>
<keyword evidence="10" id="KW-1185">Reference proteome</keyword>
<dbReference type="OrthoDB" id="3267321at2"/>
<accession>A0A1G7ADQ5</accession>
<dbReference type="EMBL" id="LT629688">
    <property type="protein sequence ID" value="SDE12813.1"/>
    <property type="molecule type" value="Genomic_DNA"/>
</dbReference>
<evidence type="ECO:0000256" key="7">
    <source>
        <dbReference type="ARBA" id="ARBA00023136"/>
    </source>
</evidence>
<proteinExistence type="predicted"/>
<feature type="compositionally biased region" description="Low complexity" evidence="8">
    <location>
        <begin position="118"/>
        <end position="135"/>
    </location>
</feature>
<feature type="region of interest" description="Disordered" evidence="8">
    <location>
        <begin position="116"/>
        <end position="138"/>
    </location>
</feature>
<dbReference type="GO" id="GO:0016020">
    <property type="term" value="C:membrane"/>
    <property type="evidence" value="ECO:0007669"/>
    <property type="project" value="UniProtKB-ARBA"/>
</dbReference>
<comment type="subcellular location">
    <subcellularLocation>
        <location evidence="1">Membrane</location>
        <topology evidence="1">Single-pass membrane protein</topology>
    </subcellularLocation>
</comment>